<dbReference type="Proteomes" id="UP000765509">
    <property type="component" value="Unassembled WGS sequence"/>
</dbReference>
<organism evidence="1 2">
    <name type="scientific">Austropuccinia psidii MF-1</name>
    <dbReference type="NCBI Taxonomy" id="1389203"/>
    <lineage>
        <taxon>Eukaryota</taxon>
        <taxon>Fungi</taxon>
        <taxon>Dikarya</taxon>
        <taxon>Basidiomycota</taxon>
        <taxon>Pucciniomycotina</taxon>
        <taxon>Pucciniomycetes</taxon>
        <taxon>Pucciniales</taxon>
        <taxon>Sphaerophragmiaceae</taxon>
        <taxon>Austropuccinia</taxon>
    </lineage>
</organism>
<keyword evidence="2" id="KW-1185">Reference proteome</keyword>
<gene>
    <name evidence="1" type="ORF">O181_043249</name>
</gene>
<dbReference type="EMBL" id="AVOT02017444">
    <property type="protein sequence ID" value="MBW0503534.1"/>
    <property type="molecule type" value="Genomic_DNA"/>
</dbReference>
<protein>
    <submittedName>
        <fullName evidence="1">Uncharacterized protein</fullName>
    </submittedName>
</protein>
<comment type="caution">
    <text evidence="1">The sequence shown here is derived from an EMBL/GenBank/DDBJ whole genome shotgun (WGS) entry which is preliminary data.</text>
</comment>
<proteinExistence type="predicted"/>
<name>A0A9Q3DHX4_9BASI</name>
<evidence type="ECO:0000313" key="1">
    <source>
        <dbReference type="EMBL" id="MBW0503534.1"/>
    </source>
</evidence>
<evidence type="ECO:0000313" key="2">
    <source>
        <dbReference type="Proteomes" id="UP000765509"/>
    </source>
</evidence>
<sequence length="177" mass="19913">MGLTSTEKKQYSRSPNLPPQALGIFIFSILSLRYNIPRRASHILNPSLNLLIKSSFSSSGFPPTPALHIPQDFSTIFEHLQLEPVIQSFICCPQCFFLNGLTEPVTTDQPHCPSHNYPNDHDPPCTQSSGKFINSFEPRTQNTTNMKQKLSQQNISVINRSKNGFPDFSSGVKSWKF</sequence>
<accession>A0A9Q3DHX4</accession>
<dbReference type="AlphaFoldDB" id="A0A9Q3DHX4"/>
<reference evidence="1" key="1">
    <citation type="submission" date="2021-03" db="EMBL/GenBank/DDBJ databases">
        <title>Draft genome sequence of rust myrtle Austropuccinia psidii MF-1, a brazilian biotype.</title>
        <authorList>
            <person name="Quecine M.C."/>
            <person name="Pachon D.M.R."/>
            <person name="Bonatelli M.L."/>
            <person name="Correr F.H."/>
            <person name="Franceschini L.M."/>
            <person name="Leite T.F."/>
            <person name="Margarido G.R.A."/>
            <person name="Almeida C.A."/>
            <person name="Ferrarezi J.A."/>
            <person name="Labate C.A."/>
        </authorList>
    </citation>
    <scope>NUCLEOTIDE SEQUENCE</scope>
    <source>
        <strain evidence="1">MF-1</strain>
    </source>
</reference>